<dbReference type="PROSITE" id="PS50983">
    <property type="entry name" value="FE_B12_PBP"/>
    <property type="match status" value="1"/>
</dbReference>
<evidence type="ECO:0000256" key="1">
    <source>
        <dbReference type="ARBA" id="ARBA00004196"/>
    </source>
</evidence>
<accession>A0A7G5FDZ0</accession>
<keyword evidence="3" id="KW-0813">Transport</keyword>
<dbReference type="CDD" id="cd01146">
    <property type="entry name" value="FhuD"/>
    <property type="match status" value="1"/>
</dbReference>
<gene>
    <name evidence="7" type="ORF">HW450_10880</name>
</gene>
<dbReference type="EMBL" id="CP059833">
    <property type="protein sequence ID" value="QMV84831.1"/>
    <property type="molecule type" value="Genomic_DNA"/>
</dbReference>
<dbReference type="InterPro" id="IPR002491">
    <property type="entry name" value="ABC_transptr_periplasmic_BD"/>
</dbReference>
<dbReference type="Proteomes" id="UP000515570">
    <property type="component" value="Chromosome"/>
</dbReference>
<evidence type="ECO:0000259" key="6">
    <source>
        <dbReference type="PROSITE" id="PS50983"/>
    </source>
</evidence>
<dbReference type="SUPFAM" id="SSF53807">
    <property type="entry name" value="Helical backbone' metal receptor"/>
    <property type="match status" value="1"/>
</dbReference>
<comment type="similarity">
    <text evidence="2">Belongs to the bacterial solute-binding protein 8 family.</text>
</comment>
<name>A0A7G5FDZ0_9CORY</name>
<dbReference type="PANTHER" id="PTHR30532">
    <property type="entry name" value="IRON III DICITRATE-BINDING PERIPLASMIC PROTEIN"/>
    <property type="match status" value="1"/>
</dbReference>
<evidence type="ECO:0000256" key="2">
    <source>
        <dbReference type="ARBA" id="ARBA00008814"/>
    </source>
</evidence>
<comment type="subcellular location">
    <subcellularLocation>
        <location evidence="1">Cell envelope</location>
    </subcellularLocation>
</comment>
<dbReference type="Pfam" id="PF01497">
    <property type="entry name" value="Peripla_BP_2"/>
    <property type="match status" value="1"/>
</dbReference>
<dbReference type="RefSeq" id="WP_182385638.1">
    <property type="nucleotide sequence ID" value="NZ_CP059833.1"/>
</dbReference>
<proteinExistence type="inferred from homology"/>
<keyword evidence="4 5" id="KW-0732">Signal</keyword>
<reference evidence="7 8" key="1">
    <citation type="submission" date="2020-07" db="EMBL/GenBank/DDBJ databases">
        <title>non toxigenic Corynebacterium sp. nov from a clinical source.</title>
        <authorList>
            <person name="Bernier A.-M."/>
            <person name="Bernard K."/>
        </authorList>
    </citation>
    <scope>NUCLEOTIDE SEQUENCE [LARGE SCALE GENOMIC DNA]</scope>
    <source>
        <strain evidence="8">NML 93-0612</strain>
    </source>
</reference>
<evidence type="ECO:0000313" key="7">
    <source>
        <dbReference type="EMBL" id="QMV84831.1"/>
    </source>
</evidence>
<feature type="signal peptide" evidence="5">
    <location>
        <begin position="1"/>
        <end position="23"/>
    </location>
</feature>
<protein>
    <submittedName>
        <fullName evidence="7">Iron-siderophore ABC transporter substrate-binding protein</fullName>
    </submittedName>
</protein>
<dbReference type="PROSITE" id="PS51257">
    <property type="entry name" value="PROKAR_LIPOPROTEIN"/>
    <property type="match status" value="1"/>
</dbReference>
<evidence type="ECO:0000256" key="4">
    <source>
        <dbReference type="ARBA" id="ARBA00022729"/>
    </source>
</evidence>
<evidence type="ECO:0000256" key="5">
    <source>
        <dbReference type="SAM" id="SignalP"/>
    </source>
</evidence>
<dbReference type="PANTHER" id="PTHR30532:SF24">
    <property type="entry name" value="FERRIC ENTEROBACTIN-BINDING PERIPLASMIC PROTEIN FEPB"/>
    <property type="match status" value="1"/>
</dbReference>
<feature type="chain" id="PRO_5039301014" evidence="5">
    <location>
        <begin position="24"/>
        <end position="355"/>
    </location>
</feature>
<organism evidence="7 8">
    <name type="scientific">Corynebacterium hindlerae</name>
    <dbReference type="NCBI Taxonomy" id="699041"/>
    <lineage>
        <taxon>Bacteria</taxon>
        <taxon>Bacillati</taxon>
        <taxon>Actinomycetota</taxon>
        <taxon>Actinomycetes</taxon>
        <taxon>Mycobacteriales</taxon>
        <taxon>Corynebacteriaceae</taxon>
        <taxon>Corynebacterium</taxon>
    </lineage>
</organism>
<sequence length="355" mass="38007">MNKTFRVFTLALATASLTFTLTACGNADTAYQSTSNSASTADAQSAFPVTIKHAFGETTITKAPQRIASIGWANHEVPLALGQTPVGISKATFGDDDNNGILPWVEEKLTELGANSGDKAPAIFDETDGVPFEQIANTKPDLILATYSGITQEDYDTLSKIAPVVAYPDMAWGTSLEEMIEISSQALGKAEEGKKLTEELNSKIAASLDKYPNLKDKKVLFTSFGGSSDPSKIGFYSIKDPRMGFLTSHGLSAPNIVTEQSATAEKFWIEAATEKPEQFADVDLIISYSSGDASEDEKKVKEMQADPLLSKIPAIKDGHIAFLEQGPLGAAANPSPLAIPWAIDRYFAVLNDGLQ</sequence>
<dbReference type="InterPro" id="IPR051313">
    <property type="entry name" value="Bact_iron-sidero_bind"/>
</dbReference>
<evidence type="ECO:0000256" key="3">
    <source>
        <dbReference type="ARBA" id="ARBA00022448"/>
    </source>
</evidence>
<feature type="domain" description="Fe/B12 periplasmic-binding" evidence="6">
    <location>
        <begin position="66"/>
        <end position="354"/>
    </location>
</feature>
<keyword evidence="8" id="KW-1185">Reference proteome</keyword>
<dbReference type="GO" id="GO:1901678">
    <property type="term" value="P:iron coordination entity transport"/>
    <property type="evidence" value="ECO:0007669"/>
    <property type="project" value="UniProtKB-ARBA"/>
</dbReference>
<dbReference type="Gene3D" id="3.40.50.1980">
    <property type="entry name" value="Nitrogenase molybdenum iron protein domain"/>
    <property type="match status" value="2"/>
</dbReference>
<evidence type="ECO:0000313" key="8">
    <source>
        <dbReference type="Proteomes" id="UP000515570"/>
    </source>
</evidence>
<dbReference type="AlphaFoldDB" id="A0A7G5FDZ0"/>
<dbReference type="GO" id="GO:0030288">
    <property type="term" value="C:outer membrane-bounded periplasmic space"/>
    <property type="evidence" value="ECO:0007669"/>
    <property type="project" value="TreeGrafter"/>
</dbReference>